<dbReference type="NCBIfam" id="NF001898">
    <property type="entry name" value="PRK00654.1-1"/>
    <property type="match status" value="1"/>
</dbReference>
<feature type="domain" description="Starch synthase catalytic" evidence="9">
    <location>
        <begin position="2"/>
        <end position="234"/>
    </location>
</feature>
<reference evidence="10 11" key="1">
    <citation type="submission" date="2024-03" db="EMBL/GenBank/DDBJ databases">
        <title>Human intestinal bacterial collection.</title>
        <authorList>
            <person name="Pauvert C."/>
            <person name="Hitch T.C.A."/>
            <person name="Clavel T."/>
        </authorList>
    </citation>
    <scope>NUCLEOTIDE SEQUENCE [LARGE SCALE GENOMIC DNA]</scope>
    <source>
        <strain evidence="10 11">CLA-JM-H44</strain>
    </source>
</reference>
<dbReference type="PANTHER" id="PTHR45825">
    <property type="entry name" value="GRANULE-BOUND STARCH SYNTHASE 1, CHLOROPLASTIC/AMYLOPLASTIC"/>
    <property type="match status" value="1"/>
</dbReference>
<name>A0ABV1E1F4_9FIRM</name>
<gene>
    <name evidence="7 10" type="primary">glgA</name>
    <name evidence="10" type="ORF">WMO26_06380</name>
</gene>
<dbReference type="InterPro" id="IPR001296">
    <property type="entry name" value="Glyco_trans_1"/>
</dbReference>
<accession>A0ABV1E1F4</accession>
<organism evidence="10 11">
    <name type="scientific">Solibaculum intestinale</name>
    <dbReference type="NCBI Taxonomy" id="3133165"/>
    <lineage>
        <taxon>Bacteria</taxon>
        <taxon>Bacillati</taxon>
        <taxon>Bacillota</taxon>
        <taxon>Clostridia</taxon>
        <taxon>Eubacteriales</taxon>
        <taxon>Oscillospiraceae</taxon>
        <taxon>Solibaculum</taxon>
    </lineage>
</organism>
<feature type="domain" description="Glycosyl transferase family 1" evidence="8">
    <location>
        <begin position="288"/>
        <end position="444"/>
    </location>
</feature>
<dbReference type="InterPro" id="IPR013534">
    <property type="entry name" value="Starch_synth_cat_dom"/>
</dbReference>
<comment type="similarity">
    <text evidence="3 7">Belongs to the glycosyltransferase 1 family. Bacterial/plant glycogen synthase subfamily.</text>
</comment>
<dbReference type="NCBIfam" id="TIGR02095">
    <property type="entry name" value="glgA"/>
    <property type="match status" value="1"/>
</dbReference>
<evidence type="ECO:0000256" key="7">
    <source>
        <dbReference type="HAMAP-Rule" id="MF_00484"/>
    </source>
</evidence>
<dbReference type="InterPro" id="IPR011835">
    <property type="entry name" value="GS/SS"/>
</dbReference>
<dbReference type="SUPFAM" id="SSF53756">
    <property type="entry name" value="UDP-Glycosyltransferase/glycogen phosphorylase"/>
    <property type="match status" value="1"/>
</dbReference>
<comment type="caution">
    <text evidence="10">The sequence shown here is derived from an EMBL/GenBank/DDBJ whole genome shotgun (WGS) entry which is preliminary data.</text>
</comment>
<sequence>MKVLFVTSEALPFAASGGLGDVAGSLPQAIRARLVGCRIVMPLYEEIPQHLKDNMKFLTSISVPVAWRRQYCGIFEAKYGGVIYYLLDNQYYFKRQGLYGHYDDAERFAFLSRAAIEIIPAIDFKPDVIHANDWQTALTPIYYKLFYQNLPEFAGIKTVFTIHNIQYQGKYGMELLEDVCGLPKNAAHIVEYDKCVNFMKGAIETADAVTTVSPSYAQEILDPWFSHGLDPILAKNSFKLSGILNGIDVDNYNPATDNQIYANFTADDLSGKAENKRMLQERMGLPTNADIPILSMVTRLVAHKGLDLVKYILDELLGSEDIQMVVLGSGDWTYESFFKEMQQKYPGKLSVAIGFIPELSRKIYAGSDLFLMPSKSEPCGLSQMISLRYGTVPIVRETGGLRDSIHDSGDMQGNGFTFKSYNAHDMLGAIRRAIHGYYDRENWKILVKRAMQCDNSWGRSANEYIRLYKSLVQHD</sequence>
<evidence type="ECO:0000256" key="5">
    <source>
        <dbReference type="ARBA" id="ARBA00022679"/>
    </source>
</evidence>
<comment type="caution">
    <text evidence="7">Lacks conserved residue(s) required for the propagation of feature annotation.</text>
</comment>
<evidence type="ECO:0000313" key="10">
    <source>
        <dbReference type="EMBL" id="MEQ2440447.1"/>
    </source>
</evidence>
<evidence type="ECO:0000256" key="4">
    <source>
        <dbReference type="ARBA" id="ARBA00022676"/>
    </source>
</evidence>
<dbReference type="HAMAP" id="MF_00484">
    <property type="entry name" value="Glycogen_synth"/>
    <property type="match status" value="1"/>
</dbReference>
<dbReference type="RefSeq" id="WP_349219015.1">
    <property type="nucleotide sequence ID" value="NZ_JBBMFD010000008.1"/>
</dbReference>
<evidence type="ECO:0000256" key="3">
    <source>
        <dbReference type="ARBA" id="ARBA00010281"/>
    </source>
</evidence>
<dbReference type="Proteomes" id="UP001489509">
    <property type="component" value="Unassembled WGS sequence"/>
</dbReference>
<proteinExistence type="inferred from homology"/>
<dbReference type="EC" id="2.4.1.21" evidence="7"/>
<evidence type="ECO:0000259" key="9">
    <source>
        <dbReference type="Pfam" id="PF08323"/>
    </source>
</evidence>
<keyword evidence="4 7" id="KW-0328">Glycosyltransferase</keyword>
<dbReference type="EMBL" id="JBBMFD010000008">
    <property type="protein sequence ID" value="MEQ2440447.1"/>
    <property type="molecule type" value="Genomic_DNA"/>
</dbReference>
<dbReference type="PANTHER" id="PTHR45825:SF11">
    <property type="entry name" value="ALPHA AMYLASE DOMAIN-CONTAINING PROTEIN"/>
    <property type="match status" value="1"/>
</dbReference>
<evidence type="ECO:0000259" key="8">
    <source>
        <dbReference type="Pfam" id="PF00534"/>
    </source>
</evidence>
<dbReference type="Pfam" id="PF08323">
    <property type="entry name" value="Glyco_transf_5"/>
    <property type="match status" value="1"/>
</dbReference>
<comment type="catalytic activity">
    <reaction evidence="1 7">
        <text>[(1-&gt;4)-alpha-D-glucosyl](n) + ADP-alpha-D-glucose = [(1-&gt;4)-alpha-D-glucosyl](n+1) + ADP + H(+)</text>
        <dbReference type="Rhea" id="RHEA:18189"/>
        <dbReference type="Rhea" id="RHEA-COMP:9584"/>
        <dbReference type="Rhea" id="RHEA-COMP:9587"/>
        <dbReference type="ChEBI" id="CHEBI:15378"/>
        <dbReference type="ChEBI" id="CHEBI:15444"/>
        <dbReference type="ChEBI" id="CHEBI:57498"/>
        <dbReference type="ChEBI" id="CHEBI:456216"/>
        <dbReference type="EC" id="2.4.1.21"/>
    </reaction>
</comment>
<dbReference type="CDD" id="cd03791">
    <property type="entry name" value="GT5_Glycogen_synthase_DULL1-like"/>
    <property type="match status" value="1"/>
</dbReference>
<comment type="pathway">
    <text evidence="7">Glycan biosynthesis; glycogen biosynthesis.</text>
</comment>
<evidence type="ECO:0000256" key="2">
    <source>
        <dbReference type="ARBA" id="ARBA00002764"/>
    </source>
</evidence>
<keyword evidence="11" id="KW-1185">Reference proteome</keyword>
<evidence type="ECO:0000256" key="1">
    <source>
        <dbReference type="ARBA" id="ARBA00001478"/>
    </source>
</evidence>
<evidence type="ECO:0000313" key="11">
    <source>
        <dbReference type="Proteomes" id="UP001489509"/>
    </source>
</evidence>
<dbReference type="Pfam" id="PF00534">
    <property type="entry name" value="Glycos_transf_1"/>
    <property type="match status" value="1"/>
</dbReference>
<comment type="function">
    <text evidence="2 7">Synthesizes alpha-1,4-glucan chains using ADP-glucose.</text>
</comment>
<dbReference type="Gene3D" id="3.40.50.2000">
    <property type="entry name" value="Glycogen Phosphorylase B"/>
    <property type="match status" value="2"/>
</dbReference>
<protein>
    <recommendedName>
        <fullName evidence="7">Glycogen synthase</fullName>
        <ecNumber evidence="7">2.4.1.21</ecNumber>
    </recommendedName>
    <alternativeName>
        <fullName evidence="7">Starch [bacterial glycogen] synthase</fullName>
    </alternativeName>
</protein>
<dbReference type="GO" id="GO:0009011">
    <property type="term" value="F:alpha-1,4-glucan glucosyltransferase (ADP-glucose donor) activity"/>
    <property type="evidence" value="ECO:0007669"/>
    <property type="project" value="UniProtKB-EC"/>
</dbReference>
<keyword evidence="5 7" id="KW-0808">Transferase</keyword>
<evidence type="ECO:0000256" key="6">
    <source>
        <dbReference type="ARBA" id="ARBA00023056"/>
    </source>
</evidence>
<keyword evidence="6 7" id="KW-0320">Glycogen biosynthesis</keyword>